<dbReference type="EMBL" id="JAPFFF010000071">
    <property type="protein sequence ID" value="KAK8836025.1"/>
    <property type="molecule type" value="Genomic_DNA"/>
</dbReference>
<dbReference type="Proteomes" id="UP001470230">
    <property type="component" value="Unassembled WGS sequence"/>
</dbReference>
<keyword evidence="2" id="KW-1185">Reference proteome</keyword>
<evidence type="ECO:0000313" key="2">
    <source>
        <dbReference type="Proteomes" id="UP001470230"/>
    </source>
</evidence>
<accession>A0ABR2GQ03</accession>
<dbReference type="Gene3D" id="3.30.40.10">
    <property type="entry name" value="Zinc/RING finger domain, C3HC4 (zinc finger)"/>
    <property type="match status" value="1"/>
</dbReference>
<protein>
    <recommendedName>
        <fullName evidence="3">RING-type domain-containing protein</fullName>
    </recommendedName>
</protein>
<sequence>MKCLICDHDANQKAKNKNIRLFCEICTNGFEMKRSKSILIINEKIRNIGKHLSNISEILKGLPQNKSTSDSEPLSYQTSSPVFTPPISNLRPTPVSKSSFKFKGKVRCLNQNEKQSSRELICPYCKLTIDKELYLYPLVILGCHDGYYHRECFAKLMASGKTKCLACNKSFFQLNSNDDDDDDDEGDYF</sequence>
<reference evidence="1 2" key="1">
    <citation type="submission" date="2024-04" db="EMBL/GenBank/DDBJ databases">
        <title>Tritrichomonas musculus Genome.</title>
        <authorList>
            <person name="Alves-Ferreira E."/>
            <person name="Grigg M."/>
            <person name="Lorenzi H."/>
            <person name="Galac M."/>
        </authorList>
    </citation>
    <scope>NUCLEOTIDE SEQUENCE [LARGE SCALE GENOMIC DNA]</scope>
    <source>
        <strain evidence="1 2">EAF2021</strain>
    </source>
</reference>
<comment type="caution">
    <text evidence="1">The sequence shown here is derived from an EMBL/GenBank/DDBJ whole genome shotgun (WGS) entry which is preliminary data.</text>
</comment>
<name>A0ABR2GQ03_9EUKA</name>
<organism evidence="1 2">
    <name type="scientific">Tritrichomonas musculus</name>
    <dbReference type="NCBI Taxonomy" id="1915356"/>
    <lineage>
        <taxon>Eukaryota</taxon>
        <taxon>Metamonada</taxon>
        <taxon>Parabasalia</taxon>
        <taxon>Tritrichomonadida</taxon>
        <taxon>Tritrichomonadidae</taxon>
        <taxon>Tritrichomonas</taxon>
    </lineage>
</organism>
<gene>
    <name evidence="1" type="ORF">M9Y10_040225</name>
</gene>
<evidence type="ECO:0000313" key="1">
    <source>
        <dbReference type="EMBL" id="KAK8836025.1"/>
    </source>
</evidence>
<evidence type="ECO:0008006" key="3">
    <source>
        <dbReference type="Google" id="ProtNLM"/>
    </source>
</evidence>
<dbReference type="InterPro" id="IPR013083">
    <property type="entry name" value="Znf_RING/FYVE/PHD"/>
</dbReference>
<proteinExistence type="predicted"/>